<dbReference type="AlphaFoldDB" id="A0A2W7RN30"/>
<reference evidence="2 4" key="1">
    <citation type="submission" date="2018-06" db="EMBL/GenBank/DDBJ databases">
        <title>Genomic Encyclopedia of Archaeal and Bacterial Type Strains, Phase II (KMG-II): from individual species to whole genera.</title>
        <authorList>
            <person name="Goeker M."/>
        </authorList>
    </citation>
    <scope>NUCLEOTIDE SEQUENCE [LARGE SCALE GENOMIC DNA]</scope>
    <source>
        <strain evidence="2 4">DSM 22686</strain>
    </source>
</reference>
<reference evidence="3 5" key="2">
    <citation type="submission" date="2019-08" db="EMBL/GenBank/DDBJ databases">
        <title>Genome of Algoriphagus ratkowskyi IC026.</title>
        <authorList>
            <person name="Bowman J.P."/>
        </authorList>
    </citation>
    <scope>NUCLEOTIDE SEQUENCE [LARGE SCALE GENOMIC DNA]</scope>
    <source>
        <strain evidence="3 5">IC026</strain>
    </source>
</reference>
<comment type="caution">
    <text evidence="2">The sequence shown here is derived from an EMBL/GenBank/DDBJ whole genome shotgun (WGS) entry which is preliminary data.</text>
</comment>
<evidence type="ECO:0000313" key="3">
    <source>
        <dbReference type="EMBL" id="TXD76093.1"/>
    </source>
</evidence>
<gene>
    <name evidence="3" type="ORF">ESW18_17640</name>
    <name evidence="2" type="ORF">LV84_03554</name>
</gene>
<evidence type="ECO:0000259" key="1">
    <source>
        <dbReference type="Pfam" id="PF01844"/>
    </source>
</evidence>
<name>A0A2W7RN30_9BACT</name>
<dbReference type="Pfam" id="PF01844">
    <property type="entry name" value="HNH"/>
    <property type="match status" value="1"/>
</dbReference>
<dbReference type="Proteomes" id="UP000321927">
    <property type="component" value="Unassembled WGS sequence"/>
</dbReference>
<dbReference type="EMBL" id="QKZU01000016">
    <property type="protein sequence ID" value="PZX52145.1"/>
    <property type="molecule type" value="Genomic_DNA"/>
</dbReference>
<dbReference type="GO" id="GO:0004519">
    <property type="term" value="F:endonuclease activity"/>
    <property type="evidence" value="ECO:0007669"/>
    <property type="project" value="UniProtKB-KW"/>
</dbReference>
<feature type="domain" description="HNH" evidence="1">
    <location>
        <begin position="42"/>
        <end position="88"/>
    </location>
</feature>
<dbReference type="InterPro" id="IPR002711">
    <property type="entry name" value="HNH"/>
</dbReference>
<keyword evidence="2" id="KW-0378">Hydrolase</keyword>
<dbReference type="Gene3D" id="1.10.30.50">
    <property type="match status" value="1"/>
</dbReference>
<organism evidence="2 4">
    <name type="scientific">Algoriphagus ratkowskyi</name>
    <dbReference type="NCBI Taxonomy" id="57028"/>
    <lineage>
        <taxon>Bacteria</taxon>
        <taxon>Pseudomonadati</taxon>
        <taxon>Bacteroidota</taxon>
        <taxon>Cytophagia</taxon>
        <taxon>Cytophagales</taxon>
        <taxon>Cyclobacteriaceae</taxon>
        <taxon>Algoriphagus</taxon>
    </lineage>
</organism>
<evidence type="ECO:0000313" key="5">
    <source>
        <dbReference type="Proteomes" id="UP000321927"/>
    </source>
</evidence>
<dbReference type="OrthoDB" id="1340280at2"/>
<dbReference type="EMBL" id="VORV01000015">
    <property type="protein sequence ID" value="TXD76093.1"/>
    <property type="molecule type" value="Genomic_DNA"/>
</dbReference>
<protein>
    <submittedName>
        <fullName evidence="2">HNH endonuclease</fullName>
    </submittedName>
</protein>
<evidence type="ECO:0000313" key="4">
    <source>
        <dbReference type="Proteomes" id="UP000249115"/>
    </source>
</evidence>
<keyword evidence="5" id="KW-1185">Reference proteome</keyword>
<sequence length="186" mass="22470">MNEIIFRNESPVRSYSGKKLSDYRRYKDSLAQDFKNRCGYTYCLDFWFGGKTNFQIDHFKPKSKFPDLETEYKNLVYSCSYVNRAKSDDVGSYLDPVDEDYNAHFYRDELGNIYPREESEVARYMYIKLKLYLKRHSIIWMLDQLEQKMFLLQKLIEELDNPVAKELYLAVSFKYNDYKKHLRAIQ</sequence>
<keyword evidence="2" id="KW-0540">Nuclease</keyword>
<dbReference type="GO" id="GO:0003676">
    <property type="term" value="F:nucleic acid binding"/>
    <property type="evidence" value="ECO:0007669"/>
    <property type="project" value="InterPro"/>
</dbReference>
<keyword evidence="2" id="KW-0255">Endonuclease</keyword>
<dbReference type="GO" id="GO:0008270">
    <property type="term" value="F:zinc ion binding"/>
    <property type="evidence" value="ECO:0007669"/>
    <property type="project" value="InterPro"/>
</dbReference>
<proteinExistence type="predicted"/>
<evidence type="ECO:0000313" key="2">
    <source>
        <dbReference type="EMBL" id="PZX52145.1"/>
    </source>
</evidence>
<dbReference type="RefSeq" id="WP_086502772.1">
    <property type="nucleotide sequence ID" value="NZ_MSSV01000020.1"/>
</dbReference>
<dbReference type="Proteomes" id="UP000249115">
    <property type="component" value="Unassembled WGS sequence"/>
</dbReference>
<accession>A0A2W7RN30</accession>